<dbReference type="PANTHER" id="PTHR24055">
    <property type="entry name" value="MITOGEN-ACTIVATED PROTEIN KINASE"/>
    <property type="match status" value="1"/>
</dbReference>
<feature type="domain" description="Protein kinase" evidence="4">
    <location>
        <begin position="38"/>
        <end position="178"/>
    </location>
</feature>
<accession>A0ABM4GAW9</accession>
<proteinExistence type="predicted"/>
<dbReference type="Pfam" id="PF00069">
    <property type="entry name" value="Pkinase"/>
    <property type="match status" value="1"/>
</dbReference>
<reference evidence="6" key="2">
    <citation type="submission" date="2025-08" db="UniProtKB">
        <authorList>
            <consortium name="RefSeq"/>
        </authorList>
    </citation>
    <scope>IDENTIFICATION</scope>
    <source>
        <strain evidence="6">14028-0561.14</strain>
        <tissue evidence="6">Whole fly</tissue>
    </source>
</reference>
<organism evidence="5 6">
    <name type="scientific">Drosophila kikkawai</name>
    <name type="common">Fruit fly</name>
    <dbReference type="NCBI Taxonomy" id="30033"/>
    <lineage>
        <taxon>Eukaryota</taxon>
        <taxon>Metazoa</taxon>
        <taxon>Ecdysozoa</taxon>
        <taxon>Arthropoda</taxon>
        <taxon>Hexapoda</taxon>
        <taxon>Insecta</taxon>
        <taxon>Pterygota</taxon>
        <taxon>Neoptera</taxon>
        <taxon>Endopterygota</taxon>
        <taxon>Diptera</taxon>
        <taxon>Brachycera</taxon>
        <taxon>Muscomorpha</taxon>
        <taxon>Ephydroidea</taxon>
        <taxon>Drosophilidae</taxon>
        <taxon>Drosophila</taxon>
        <taxon>Sophophora</taxon>
    </lineage>
</organism>
<sequence length="178" mass="20310">MATSNATGSGVEGAVSIEVPQPNAEVIRGQIFEVGPRYTKLTYIGEGAYGMVVSADDTLTNQRVAIKKISPFEHQTYCQRTLREITILTRFKHENIIDIRDILRVDSIEQMRDVYIVQCLMETDLYKLLKTQVILERCGVLIDVASNLISELVQIDDHTEPIYWKHLSAIRLFQHAFR</sequence>
<protein>
    <submittedName>
        <fullName evidence="6">Mitogen-activated protein kinase ERK-A isoform X3</fullName>
    </submittedName>
</protein>
<evidence type="ECO:0000259" key="4">
    <source>
        <dbReference type="PROSITE" id="PS50011"/>
    </source>
</evidence>
<dbReference type="PROSITE" id="PS50011">
    <property type="entry name" value="PROTEIN_KINASE_DOM"/>
    <property type="match status" value="1"/>
</dbReference>
<evidence type="ECO:0000256" key="3">
    <source>
        <dbReference type="PROSITE-ProRule" id="PRU10141"/>
    </source>
</evidence>
<dbReference type="PROSITE" id="PS00107">
    <property type="entry name" value="PROTEIN_KINASE_ATP"/>
    <property type="match status" value="1"/>
</dbReference>
<evidence type="ECO:0000313" key="6">
    <source>
        <dbReference type="RefSeq" id="XP_070139840.1"/>
    </source>
</evidence>
<dbReference type="GO" id="GO:0016301">
    <property type="term" value="F:kinase activity"/>
    <property type="evidence" value="ECO:0007669"/>
    <property type="project" value="UniProtKB-KW"/>
</dbReference>
<dbReference type="InterPro" id="IPR011009">
    <property type="entry name" value="Kinase-like_dom_sf"/>
</dbReference>
<dbReference type="InterPro" id="IPR050117">
    <property type="entry name" value="MAPK"/>
</dbReference>
<dbReference type="SUPFAM" id="SSF56112">
    <property type="entry name" value="Protein kinase-like (PK-like)"/>
    <property type="match status" value="1"/>
</dbReference>
<reference evidence="5" key="1">
    <citation type="submission" date="2025-05" db="UniProtKB">
        <authorList>
            <consortium name="RefSeq"/>
        </authorList>
    </citation>
    <scope>NUCLEOTIDE SEQUENCE [LARGE SCALE GENOMIC DNA]</scope>
    <source>
        <strain evidence="5">14028-0561.14</strain>
    </source>
</reference>
<evidence type="ECO:0000313" key="5">
    <source>
        <dbReference type="Proteomes" id="UP001652661"/>
    </source>
</evidence>
<evidence type="ECO:0000256" key="2">
    <source>
        <dbReference type="ARBA" id="ARBA00022840"/>
    </source>
</evidence>
<keyword evidence="6" id="KW-0418">Kinase</keyword>
<keyword evidence="1 3" id="KW-0547">Nucleotide-binding</keyword>
<gene>
    <name evidence="6" type="primary">rl</name>
</gene>
<keyword evidence="6" id="KW-0808">Transferase</keyword>
<dbReference type="Gene3D" id="3.30.200.20">
    <property type="entry name" value="Phosphorylase Kinase, domain 1"/>
    <property type="match status" value="1"/>
</dbReference>
<dbReference type="InterPro" id="IPR017441">
    <property type="entry name" value="Protein_kinase_ATP_BS"/>
</dbReference>
<evidence type="ECO:0000256" key="1">
    <source>
        <dbReference type="ARBA" id="ARBA00022741"/>
    </source>
</evidence>
<dbReference type="SMART" id="SM00220">
    <property type="entry name" value="S_TKc"/>
    <property type="match status" value="1"/>
</dbReference>
<keyword evidence="5" id="KW-1185">Reference proteome</keyword>
<feature type="binding site" evidence="3">
    <location>
        <position position="68"/>
    </location>
    <ligand>
        <name>ATP</name>
        <dbReference type="ChEBI" id="CHEBI:30616"/>
    </ligand>
</feature>
<dbReference type="RefSeq" id="XP_070139840.1">
    <property type="nucleotide sequence ID" value="XM_070283739.1"/>
</dbReference>
<name>A0ABM4GAW9_DROKI</name>
<dbReference type="Proteomes" id="UP001652661">
    <property type="component" value="Chromosome 2R"/>
</dbReference>
<dbReference type="InterPro" id="IPR000719">
    <property type="entry name" value="Prot_kinase_dom"/>
</dbReference>
<dbReference type="GeneID" id="108084691"/>
<keyword evidence="2 3" id="KW-0067">ATP-binding</keyword>